<keyword evidence="3" id="KW-1185">Reference proteome</keyword>
<reference evidence="3" key="2">
    <citation type="submission" date="2015-01" db="EMBL/GenBank/DDBJ databases">
        <title>Evolutionary Origins and Diversification of the Mycorrhizal Mutualists.</title>
        <authorList>
            <consortium name="DOE Joint Genome Institute"/>
            <consortium name="Mycorrhizal Genomics Consortium"/>
            <person name="Kohler A."/>
            <person name="Kuo A."/>
            <person name="Nagy L.G."/>
            <person name="Floudas D."/>
            <person name="Copeland A."/>
            <person name="Barry K.W."/>
            <person name="Cichocki N."/>
            <person name="Veneault-Fourrey C."/>
            <person name="LaButti K."/>
            <person name="Lindquist E.A."/>
            <person name="Lipzen A."/>
            <person name="Lundell T."/>
            <person name="Morin E."/>
            <person name="Murat C."/>
            <person name="Riley R."/>
            <person name="Ohm R."/>
            <person name="Sun H."/>
            <person name="Tunlid A."/>
            <person name="Henrissat B."/>
            <person name="Grigoriev I.V."/>
            <person name="Hibbett D.S."/>
            <person name="Martin F."/>
        </authorList>
    </citation>
    <scope>NUCLEOTIDE SEQUENCE [LARGE SCALE GENOMIC DNA]</scope>
    <source>
        <strain evidence="3">UH-Slu-Lm8-n1</strain>
    </source>
</reference>
<sequence length="79" mass="9503">MDWHSNAKFKSKAILTLQKRHDSAAERQPMKDWRVGQNRTKRANQCKKNQTKWHWQVHCALRRTRVRCERTALFLGMVV</sequence>
<name>A0A0D0A2G1_9AGAM</name>
<reference evidence="2 3" key="1">
    <citation type="submission" date="2014-04" db="EMBL/GenBank/DDBJ databases">
        <authorList>
            <consortium name="DOE Joint Genome Institute"/>
            <person name="Kuo A."/>
            <person name="Ruytinx J."/>
            <person name="Rineau F."/>
            <person name="Colpaert J."/>
            <person name="Kohler A."/>
            <person name="Nagy L.G."/>
            <person name="Floudas D."/>
            <person name="Copeland A."/>
            <person name="Barry K.W."/>
            <person name="Cichocki N."/>
            <person name="Veneault-Fourrey C."/>
            <person name="LaButti K."/>
            <person name="Lindquist E.A."/>
            <person name="Lipzen A."/>
            <person name="Lundell T."/>
            <person name="Morin E."/>
            <person name="Murat C."/>
            <person name="Sun H."/>
            <person name="Tunlid A."/>
            <person name="Henrissat B."/>
            <person name="Grigoriev I.V."/>
            <person name="Hibbett D.S."/>
            <person name="Martin F."/>
            <person name="Nordberg H.P."/>
            <person name="Cantor M.N."/>
            <person name="Hua S.X."/>
        </authorList>
    </citation>
    <scope>NUCLEOTIDE SEQUENCE [LARGE SCALE GENOMIC DNA]</scope>
    <source>
        <strain evidence="2 3">UH-Slu-Lm8-n1</strain>
    </source>
</reference>
<evidence type="ECO:0000313" key="3">
    <source>
        <dbReference type="Proteomes" id="UP000054485"/>
    </source>
</evidence>
<feature type="compositionally biased region" description="Basic residues" evidence="1">
    <location>
        <begin position="39"/>
        <end position="48"/>
    </location>
</feature>
<feature type="region of interest" description="Disordered" evidence="1">
    <location>
        <begin position="20"/>
        <end position="48"/>
    </location>
</feature>
<organism evidence="2 3">
    <name type="scientific">Suillus luteus UH-Slu-Lm8-n1</name>
    <dbReference type="NCBI Taxonomy" id="930992"/>
    <lineage>
        <taxon>Eukaryota</taxon>
        <taxon>Fungi</taxon>
        <taxon>Dikarya</taxon>
        <taxon>Basidiomycota</taxon>
        <taxon>Agaricomycotina</taxon>
        <taxon>Agaricomycetes</taxon>
        <taxon>Agaricomycetidae</taxon>
        <taxon>Boletales</taxon>
        <taxon>Suillineae</taxon>
        <taxon>Suillaceae</taxon>
        <taxon>Suillus</taxon>
    </lineage>
</organism>
<feature type="compositionally biased region" description="Basic and acidic residues" evidence="1">
    <location>
        <begin position="20"/>
        <end position="34"/>
    </location>
</feature>
<dbReference type="AlphaFoldDB" id="A0A0D0A2G1"/>
<evidence type="ECO:0000256" key="1">
    <source>
        <dbReference type="SAM" id="MobiDB-lite"/>
    </source>
</evidence>
<accession>A0A0D0A2G1</accession>
<evidence type="ECO:0000313" key="2">
    <source>
        <dbReference type="EMBL" id="KIK44155.1"/>
    </source>
</evidence>
<dbReference type="Proteomes" id="UP000054485">
    <property type="component" value="Unassembled WGS sequence"/>
</dbReference>
<dbReference type="HOGENOM" id="CLU_2607618_0_0_1"/>
<protein>
    <submittedName>
        <fullName evidence="2">Uncharacterized protein</fullName>
    </submittedName>
</protein>
<proteinExistence type="predicted"/>
<dbReference type="OrthoDB" id="2642161at2759"/>
<dbReference type="EMBL" id="KN835196">
    <property type="protein sequence ID" value="KIK44155.1"/>
    <property type="molecule type" value="Genomic_DNA"/>
</dbReference>
<dbReference type="InParanoid" id="A0A0D0A2G1"/>
<gene>
    <name evidence="2" type="ORF">CY34DRAFT_802953</name>
</gene>